<dbReference type="InterPro" id="IPR016161">
    <property type="entry name" value="Ald_DH/histidinol_DH"/>
</dbReference>
<dbReference type="SUPFAM" id="SSF53720">
    <property type="entry name" value="ALDH-like"/>
    <property type="match status" value="1"/>
</dbReference>
<sequence length="194" mass="20606">MSAETVQAGKLSIQIPTGLFIDGEIRKAKQGVTGRNGLRAAANSNLKKVTLELGGKSPNIIFEDADLEQAVGWRENEQGPQNSKIQYDKILGYIAEGKEGATVALVIELADDTKYGIAAGIHTKEYEGGVRVTGALKGGTTGVNMFNFVNWSMETNDKESGLGRECGGAVLDNYTEIKTVCLDIGMAPVPIGQT</sequence>
<accession>A0A4Z1PFR9</accession>
<feature type="domain" description="Aldehyde dehydrogenase" evidence="7">
    <location>
        <begin position="33"/>
        <end position="71"/>
    </location>
</feature>
<dbReference type="GO" id="GO:0004029">
    <property type="term" value="F:aldehyde dehydrogenase (NAD+) activity"/>
    <property type="evidence" value="ECO:0007669"/>
    <property type="project" value="UniProtKB-EC"/>
</dbReference>
<evidence type="ECO:0000313" key="9">
    <source>
        <dbReference type="Proteomes" id="UP000298493"/>
    </source>
</evidence>
<evidence type="ECO:0000259" key="7">
    <source>
        <dbReference type="Pfam" id="PF00171"/>
    </source>
</evidence>
<dbReference type="InterPro" id="IPR029510">
    <property type="entry name" value="Ald_DH_CS_GLU"/>
</dbReference>
<name>A0A4Z1PFR9_9PEZI</name>
<evidence type="ECO:0000313" key="8">
    <source>
        <dbReference type="EMBL" id="TID24171.1"/>
    </source>
</evidence>
<feature type="active site" evidence="5">
    <location>
        <position position="52"/>
    </location>
</feature>
<dbReference type="InterPro" id="IPR016163">
    <property type="entry name" value="Ald_DH_C"/>
</dbReference>
<evidence type="ECO:0000256" key="6">
    <source>
        <dbReference type="RuleBase" id="RU003345"/>
    </source>
</evidence>
<proteinExistence type="inferred from homology"/>
<dbReference type="PANTHER" id="PTHR11699">
    <property type="entry name" value="ALDEHYDE DEHYDROGENASE-RELATED"/>
    <property type="match status" value="1"/>
</dbReference>
<comment type="caution">
    <text evidence="8">The sequence shown here is derived from an EMBL/GenBank/DDBJ whole genome shotgun (WGS) entry which is preliminary data.</text>
</comment>
<dbReference type="EMBL" id="SNSC02000005">
    <property type="protein sequence ID" value="TID24171.1"/>
    <property type="molecule type" value="Genomic_DNA"/>
</dbReference>
<reference evidence="8 9" key="1">
    <citation type="submission" date="2019-04" db="EMBL/GenBank/DDBJ databases">
        <title>High contiguity whole genome sequence and gene annotation resource for two Venturia nashicola isolates.</title>
        <authorList>
            <person name="Prokchorchik M."/>
            <person name="Won K."/>
            <person name="Lee Y."/>
            <person name="Choi E.D."/>
            <person name="Segonzac C."/>
            <person name="Sohn K.H."/>
        </authorList>
    </citation>
    <scope>NUCLEOTIDE SEQUENCE [LARGE SCALE GENOMIC DNA]</scope>
    <source>
        <strain evidence="8 9">PRI2</strain>
    </source>
</reference>
<evidence type="ECO:0000256" key="5">
    <source>
        <dbReference type="PROSITE-ProRule" id="PRU10007"/>
    </source>
</evidence>
<dbReference type="Gene3D" id="3.40.309.10">
    <property type="entry name" value="Aldehyde Dehydrogenase, Chain A, domain 2"/>
    <property type="match status" value="1"/>
</dbReference>
<feature type="domain" description="Aldehyde dehydrogenase" evidence="7">
    <location>
        <begin position="106"/>
        <end position="180"/>
    </location>
</feature>
<evidence type="ECO:0000256" key="2">
    <source>
        <dbReference type="ARBA" id="ARBA00023002"/>
    </source>
</evidence>
<comment type="similarity">
    <text evidence="1 6">Belongs to the aldehyde dehydrogenase family.</text>
</comment>
<dbReference type="AlphaFoldDB" id="A0A4Z1PFR9"/>
<dbReference type="Pfam" id="PF00171">
    <property type="entry name" value="Aldedh"/>
    <property type="match status" value="2"/>
</dbReference>
<dbReference type="InterPro" id="IPR016162">
    <property type="entry name" value="Ald_DH_N"/>
</dbReference>
<dbReference type="Proteomes" id="UP000298493">
    <property type="component" value="Unassembled WGS sequence"/>
</dbReference>
<keyword evidence="9" id="KW-1185">Reference proteome</keyword>
<dbReference type="EC" id="1.2.1.3" evidence="3"/>
<organism evidence="8 9">
    <name type="scientific">Venturia nashicola</name>
    <dbReference type="NCBI Taxonomy" id="86259"/>
    <lineage>
        <taxon>Eukaryota</taxon>
        <taxon>Fungi</taxon>
        <taxon>Dikarya</taxon>
        <taxon>Ascomycota</taxon>
        <taxon>Pezizomycotina</taxon>
        <taxon>Dothideomycetes</taxon>
        <taxon>Pleosporomycetidae</taxon>
        <taxon>Venturiales</taxon>
        <taxon>Venturiaceae</taxon>
        <taxon>Venturia</taxon>
    </lineage>
</organism>
<evidence type="ECO:0000256" key="3">
    <source>
        <dbReference type="ARBA" id="ARBA00024226"/>
    </source>
</evidence>
<evidence type="ECO:0000256" key="1">
    <source>
        <dbReference type="ARBA" id="ARBA00009986"/>
    </source>
</evidence>
<dbReference type="Gene3D" id="3.40.605.10">
    <property type="entry name" value="Aldehyde Dehydrogenase, Chain A, domain 1"/>
    <property type="match status" value="2"/>
</dbReference>
<dbReference type="PROSITE" id="PS00687">
    <property type="entry name" value="ALDEHYDE_DEHYDR_GLU"/>
    <property type="match status" value="1"/>
</dbReference>
<dbReference type="STRING" id="86259.A0A4Z1PFR9"/>
<evidence type="ECO:0000256" key="4">
    <source>
        <dbReference type="ARBA" id="ARBA00049194"/>
    </source>
</evidence>
<comment type="catalytic activity">
    <reaction evidence="4">
        <text>an aldehyde + NAD(+) + H2O = a carboxylate + NADH + 2 H(+)</text>
        <dbReference type="Rhea" id="RHEA:16185"/>
        <dbReference type="ChEBI" id="CHEBI:15377"/>
        <dbReference type="ChEBI" id="CHEBI:15378"/>
        <dbReference type="ChEBI" id="CHEBI:17478"/>
        <dbReference type="ChEBI" id="CHEBI:29067"/>
        <dbReference type="ChEBI" id="CHEBI:57540"/>
        <dbReference type="ChEBI" id="CHEBI:57945"/>
        <dbReference type="EC" id="1.2.1.3"/>
    </reaction>
</comment>
<keyword evidence="2 6" id="KW-0560">Oxidoreductase</keyword>
<dbReference type="InterPro" id="IPR015590">
    <property type="entry name" value="Aldehyde_DH_dom"/>
</dbReference>
<gene>
    <name evidence="8" type="ORF">E6O75_ATG02536</name>
</gene>
<protein>
    <recommendedName>
        <fullName evidence="3">aldehyde dehydrogenase (NAD(+))</fullName>
        <ecNumber evidence="3">1.2.1.3</ecNumber>
    </recommendedName>
</protein>